<dbReference type="SMART" id="SM01002">
    <property type="entry name" value="AlaDh_PNT_C"/>
    <property type="match status" value="1"/>
</dbReference>
<dbReference type="GO" id="GO:0019878">
    <property type="term" value="P:lysine biosynthetic process via aminoadipic acid"/>
    <property type="evidence" value="ECO:0007669"/>
    <property type="project" value="UniProtKB-UniPathway"/>
</dbReference>
<dbReference type="UniPathway" id="UPA00033">
    <property type="reaction ID" value="UER00034"/>
</dbReference>
<comment type="caution">
    <text evidence="13">The sequence shown here is derived from an EMBL/GenBank/DDBJ whole genome shotgun (WGS) entry which is preliminary data.</text>
</comment>
<feature type="binding site" evidence="10">
    <location>
        <position position="212"/>
    </location>
    <ligand>
        <name>NAD(+)</name>
        <dbReference type="ChEBI" id="CHEBI:57540"/>
    </ligand>
</feature>
<dbReference type="InterPro" id="IPR007886">
    <property type="entry name" value="AlaDH/PNT_N"/>
</dbReference>
<evidence type="ECO:0000259" key="11">
    <source>
        <dbReference type="SMART" id="SM01002"/>
    </source>
</evidence>
<comment type="subunit">
    <text evidence="2">Monomer.</text>
</comment>
<dbReference type="InterPro" id="IPR027281">
    <property type="entry name" value="Lys1"/>
</dbReference>
<evidence type="ECO:0000256" key="9">
    <source>
        <dbReference type="ARBA" id="ARBA00047860"/>
    </source>
</evidence>
<gene>
    <name evidence="13" type="ORF">DFP90_104270</name>
</gene>
<dbReference type="PANTHER" id="PTHR42795:SF1">
    <property type="entry name" value="ALANINE DEHYDROGENASE"/>
    <property type="match status" value="1"/>
</dbReference>
<evidence type="ECO:0000256" key="5">
    <source>
        <dbReference type="ARBA" id="ARBA00022605"/>
    </source>
</evidence>
<dbReference type="GO" id="GO:0006524">
    <property type="term" value="P:alanine catabolic process"/>
    <property type="evidence" value="ECO:0007669"/>
    <property type="project" value="TreeGrafter"/>
</dbReference>
<dbReference type="SMART" id="SM01003">
    <property type="entry name" value="AlaDh_PNT_N"/>
    <property type="match status" value="1"/>
</dbReference>
<dbReference type="PIRSF" id="PIRSF018250">
    <property type="entry name" value="Saccharopine_DH_Lys"/>
    <property type="match status" value="1"/>
</dbReference>
<evidence type="ECO:0000256" key="6">
    <source>
        <dbReference type="ARBA" id="ARBA00023002"/>
    </source>
</evidence>
<accession>A0A3D9HND0</accession>
<reference evidence="13 14" key="1">
    <citation type="submission" date="2018-07" db="EMBL/GenBank/DDBJ databases">
        <title>Genomic Encyclopedia of Type Strains, Phase III (KMG-III): the genomes of soil and plant-associated and newly described type strains.</title>
        <authorList>
            <person name="Whitman W."/>
        </authorList>
    </citation>
    <scope>NUCLEOTIDE SEQUENCE [LARGE SCALE GENOMIC DNA]</scope>
    <source>
        <strain evidence="13 14">CECT 8488</strain>
    </source>
</reference>
<dbReference type="SUPFAM" id="SSF52283">
    <property type="entry name" value="Formate/glycerate dehydrogenase catalytic domain-like"/>
    <property type="match status" value="1"/>
</dbReference>
<evidence type="ECO:0000256" key="1">
    <source>
        <dbReference type="ARBA" id="ARBA00004884"/>
    </source>
</evidence>
<protein>
    <recommendedName>
        <fullName evidence="4">Saccharopine dehydrogenase [NAD(+), L-lysine-forming]</fullName>
        <ecNumber evidence="3">1.5.1.7</ecNumber>
    </recommendedName>
    <alternativeName>
        <fullName evidence="8">Lysine--2-oxoglutarate reductase</fullName>
    </alternativeName>
</protein>
<keyword evidence="14" id="KW-1185">Reference proteome</keyword>
<keyword evidence="10" id="KW-0520">NAD</keyword>
<dbReference type="SUPFAM" id="SSF51735">
    <property type="entry name" value="NAD(P)-binding Rossmann-fold domains"/>
    <property type="match status" value="1"/>
</dbReference>
<comment type="pathway">
    <text evidence="1">Amino-acid biosynthesis; L-lysine biosynthesis via AAA pathway; L-lysine from L-alpha-aminoadipate (fungal route): step 3/3.</text>
</comment>
<dbReference type="EMBL" id="QRDW01000004">
    <property type="protein sequence ID" value="RED50994.1"/>
    <property type="molecule type" value="Genomic_DNA"/>
</dbReference>
<evidence type="ECO:0000256" key="4">
    <source>
        <dbReference type="ARBA" id="ARBA00021221"/>
    </source>
</evidence>
<feature type="binding site" evidence="10">
    <location>
        <position position="206"/>
    </location>
    <ligand>
        <name>NAD(+)</name>
        <dbReference type="ChEBI" id="CHEBI:57540"/>
    </ligand>
</feature>
<dbReference type="Gene3D" id="3.40.50.720">
    <property type="entry name" value="NAD(P)-binding Rossmann-like Domain"/>
    <property type="match status" value="2"/>
</dbReference>
<comment type="catalytic activity">
    <reaction evidence="9">
        <text>L-saccharopine + NAD(+) + H2O = L-lysine + 2-oxoglutarate + NADH + H(+)</text>
        <dbReference type="Rhea" id="RHEA:12440"/>
        <dbReference type="ChEBI" id="CHEBI:15377"/>
        <dbReference type="ChEBI" id="CHEBI:15378"/>
        <dbReference type="ChEBI" id="CHEBI:16810"/>
        <dbReference type="ChEBI" id="CHEBI:32551"/>
        <dbReference type="ChEBI" id="CHEBI:57540"/>
        <dbReference type="ChEBI" id="CHEBI:57945"/>
        <dbReference type="ChEBI" id="CHEBI:57951"/>
        <dbReference type="EC" id="1.5.1.7"/>
    </reaction>
</comment>
<name>A0A3D9HND0_9PROT</name>
<dbReference type="Pfam" id="PF01262">
    <property type="entry name" value="AlaDh_PNT_C"/>
    <property type="match status" value="1"/>
</dbReference>
<evidence type="ECO:0000313" key="13">
    <source>
        <dbReference type="EMBL" id="RED50994.1"/>
    </source>
</evidence>
<dbReference type="GO" id="GO:0004754">
    <property type="term" value="F:saccharopine dehydrogenase (NAD+, L-lysine-forming) activity"/>
    <property type="evidence" value="ECO:0007669"/>
    <property type="project" value="UniProtKB-EC"/>
</dbReference>
<proteinExistence type="predicted"/>
<keyword evidence="5" id="KW-0028">Amino-acid biosynthesis</keyword>
<dbReference type="InterPro" id="IPR007698">
    <property type="entry name" value="AlaDH/PNT_NAD(H)-bd"/>
</dbReference>
<evidence type="ECO:0000313" key="14">
    <source>
        <dbReference type="Proteomes" id="UP000256845"/>
    </source>
</evidence>
<evidence type="ECO:0000256" key="2">
    <source>
        <dbReference type="ARBA" id="ARBA00011245"/>
    </source>
</evidence>
<evidence type="ECO:0000256" key="7">
    <source>
        <dbReference type="ARBA" id="ARBA00023157"/>
    </source>
</evidence>
<keyword evidence="7" id="KW-1015">Disulfide bond</keyword>
<dbReference type="PANTHER" id="PTHR42795">
    <property type="entry name" value="ALANINE DEHYDROGENASE"/>
    <property type="match status" value="1"/>
</dbReference>
<evidence type="ECO:0000256" key="10">
    <source>
        <dbReference type="PIRSR" id="PIRSR018250-3"/>
    </source>
</evidence>
<evidence type="ECO:0000256" key="3">
    <source>
        <dbReference type="ARBA" id="ARBA00012847"/>
    </source>
</evidence>
<evidence type="ECO:0000259" key="12">
    <source>
        <dbReference type="SMART" id="SM01003"/>
    </source>
</evidence>
<dbReference type="Proteomes" id="UP000256845">
    <property type="component" value="Unassembled WGS sequence"/>
</dbReference>
<sequence length="365" mass="39578">MMIGVPKEIKPQEGRVALLPNLVSDLVRDGFGVNVQSGAGLLSGATNDDYAAAGATVMNSMEAVYAESGLIFKVKEFLEPEYPLLREDHILFTNIHPAATPQQVDVLLERGLVAFAAEDTHEFGSPNCALAGEVGAFEGIRLCFAQHGGSGRHFLPHFGSQPIKAAVIGLGNVGRGALRVLLSLGVEVVGFDISDGIRYRTEQDWDATNFSTADIGDFVHRTSEFDLIVNCVLWPKHRDDHLISRAQLKQLKPTAVITDISCDAGGAVETCRPTTWQEPTYREEGITHFCVDNIPGSVPVAASAGYGKALVPHIRNILANGWREAARSNAWLRRGLVCAEGTLTHAETARLQNRERLDPEAYLAE</sequence>
<dbReference type="GO" id="GO:0005886">
    <property type="term" value="C:plasma membrane"/>
    <property type="evidence" value="ECO:0007669"/>
    <property type="project" value="TreeGrafter"/>
</dbReference>
<dbReference type="EC" id="1.5.1.7" evidence="3"/>
<feature type="domain" description="Alanine dehydrogenase/pyridine nucleotide transhydrogenase N-terminal" evidence="12">
    <location>
        <begin position="4"/>
        <end position="131"/>
    </location>
</feature>
<dbReference type="RefSeq" id="WP_181905328.1">
    <property type="nucleotide sequence ID" value="NZ_QRDW01000004.1"/>
</dbReference>
<evidence type="ECO:0000256" key="8">
    <source>
        <dbReference type="ARBA" id="ARBA00033228"/>
    </source>
</evidence>
<organism evidence="13 14">
    <name type="scientific">Aestuariispira insulae</name>
    <dbReference type="NCBI Taxonomy" id="1461337"/>
    <lineage>
        <taxon>Bacteria</taxon>
        <taxon>Pseudomonadati</taxon>
        <taxon>Pseudomonadota</taxon>
        <taxon>Alphaproteobacteria</taxon>
        <taxon>Rhodospirillales</taxon>
        <taxon>Kiloniellaceae</taxon>
        <taxon>Aestuariispira</taxon>
    </lineage>
</organism>
<dbReference type="Pfam" id="PF05222">
    <property type="entry name" value="AlaDh_PNT_N"/>
    <property type="match status" value="1"/>
</dbReference>
<dbReference type="InterPro" id="IPR036291">
    <property type="entry name" value="NAD(P)-bd_dom_sf"/>
</dbReference>
<dbReference type="GO" id="GO:0000286">
    <property type="term" value="F:alanine dehydrogenase activity"/>
    <property type="evidence" value="ECO:0007669"/>
    <property type="project" value="TreeGrafter"/>
</dbReference>
<keyword evidence="6" id="KW-0560">Oxidoreductase</keyword>
<dbReference type="AlphaFoldDB" id="A0A3D9HND0"/>
<feature type="domain" description="Alanine dehydrogenase/pyridine nucleotide transhydrogenase NAD(H)-binding" evidence="11">
    <location>
        <begin position="143"/>
        <end position="290"/>
    </location>
</feature>